<gene>
    <name evidence="3" type="ORF">AFL42_11585</name>
</gene>
<evidence type="ECO:0000256" key="2">
    <source>
        <dbReference type="SAM" id="Phobius"/>
    </source>
</evidence>
<organism evidence="3 4">
    <name type="scientific">Oceanobacillus caeni</name>
    <dbReference type="NCBI Taxonomy" id="405946"/>
    <lineage>
        <taxon>Bacteria</taxon>
        <taxon>Bacillati</taxon>
        <taxon>Bacillota</taxon>
        <taxon>Bacilli</taxon>
        <taxon>Bacillales</taxon>
        <taxon>Bacillaceae</taxon>
        <taxon>Oceanobacillus</taxon>
    </lineage>
</organism>
<protein>
    <recommendedName>
        <fullName evidence="5">Amino acid transporter</fullName>
    </recommendedName>
</protein>
<keyword evidence="4" id="KW-1185">Reference proteome</keyword>
<dbReference type="RefSeq" id="WP_047184995.1">
    <property type="nucleotide sequence ID" value="NZ_JAHHXM010000003.1"/>
</dbReference>
<accession>A0ABR5MHY6</accession>
<comment type="caution">
    <text evidence="3">The sequence shown here is derived from an EMBL/GenBank/DDBJ whole genome shotgun (WGS) entry which is preliminary data.</text>
</comment>
<keyword evidence="2" id="KW-0472">Membrane</keyword>
<keyword evidence="1" id="KW-0175">Coiled coil</keyword>
<evidence type="ECO:0000256" key="1">
    <source>
        <dbReference type="SAM" id="Coils"/>
    </source>
</evidence>
<evidence type="ECO:0000313" key="4">
    <source>
        <dbReference type="Proteomes" id="UP000037854"/>
    </source>
</evidence>
<sequence>MSVKIKEDQASELRNLLDGIENEKESKEEDPQKAKIDVLNLPPRKEIHTNKGRTHFKFDKPFIRFITVIIFATIIVAVYYFIIG</sequence>
<dbReference type="EMBL" id="LGTK01000040">
    <property type="protein sequence ID" value="KPH73840.1"/>
    <property type="molecule type" value="Genomic_DNA"/>
</dbReference>
<feature type="coiled-coil region" evidence="1">
    <location>
        <begin position="3"/>
        <end position="30"/>
    </location>
</feature>
<feature type="transmembrane region" description="Helical" evidence="2">
    <location>
        <begin position="62"/>
        <end position="82"/>
    </location>
</feature>
<evidence type="ECO:0000313" key="3">
    <source>
        <dbReference type="EMBL" id="KPH73840.1"/>
    </source>
</evidence>
<reference evidence="3 4" key="1">
    <citation type="submission" date="2015-07" db="EMBL/GenBank/DDBJ databases">
        <title>High-quality draft genome sequence of Oceanobacillus caeni HM6, a bacillus isolated from a human feces.</title>
        <authorList>
            <person name="Kumar J."/>
            <person name="Verma M.K."/>
            <person name="Pandey R."/>
            <person name="Bhambi M."/>
            <person name="Chauhan N."/>
        </authorList>
    </citation>
    <scope>NUCLEOTIDE SEQUENCE [LARGE SCALE GENOMIC DNA]</scope>
    <source>
        <strain evidence="3 4">HM6</strain>
    </source>
</reference>
<keyword evidence="2" id="KW-1133">Transmembrane helix</keyword>
<name>A0ABR5MHY6_9BACI</name>
<dbReference type="Proteomes" id="UP000037854">
    <property type="component" value="Unassembled WGS sequence"/>
</dbReference>
<proteinExistence type="predicted"/>
<evidence type="ECO:0008006" key="5">
    <source>
        <dbReference type="Google" id="ProtNLM"/>
    </source>
</evidence>
<keyword evidence="2" id="KW-0812">Transmembrane</keyword>